<feature type="region of interest" description="Disordered" evidence="1">
    <location>
        <begin position="43"/>
        <end position="121"/>
    </location>
</feature>
<protein>
    <submittedName>
        <fullName evidence="2">Uncharacterized protein</fullName>
    </submittedName>
</protein>
<dbReference type="AlphaFoldDB" id="H2C4L6"/>
<dbReference type="HOGENOM" id="CLU_2032914_0_0_2"/>
<reference evidence="2 3" key="1">
    <citation type="submission" date="2012-01" db="EMBL/GenBank/DDBJ databases">
        <title>Improved High-Quality Draft sequence of Metallosphaera yellowstonensis MK1.</title>
        <authorList>
            <consortium name="US DOE Joint Genome Institute"/>
            <person name="Lucas S."/>
            <person name="Han J."/>
            <person name="Cheng J.-F."/>
            <person name="Goodwin L."/>
            <person name="Pitluck S."/>
            <person name="Peters L."/>
            <person name="Teshima H."/>
            <person name="Detter J.C."/>
            <person name="Han C."/>
            <person name="Tapia R."/>
            <person name="Land M."/>
            <person name="Hauser L."/>
            <person name="Kyrpides N."/>
            <person name="Kozubal M."/>
            <person name="Macur R.E."/>
            <person name="Jay Z."/>
            <person name="Inskeep W."/>
            <person name="Woyke T."/>
        </authorList>
    </citation>
    <scope>NUCLEOTIDE SEQUENCE [LARGE SCALE GENOMIC DNA]</scope>
    <source>
        <strain evidence="2 3">MK1</strain>
    </source>
</reference>
<keyword evidence="3" id="KW-1185">Reference proteome</keyword>
<dbReference type="EMBL" id="JH597761">
    <property type="protein sequence ID" value="EHP71034.1"/>
    <property type="molecule type" value="Genomic_DNA"/>
</dbReference>
<evidence type="ECO:0000313" key="3">
    <source>
        <dbReference type="Proteomes" id="UP000003980"/>
    </source>
</evidence>
<evidence type="ECO:0000313" key="2">
    <source>
        <dbReference type="EMBL" id="EHP71034.1"/>
    </source>
</evidence>
<accession>H2C4L6</accession>
<evidence type="ECO:0000256" key="1">
    <source>
        <dbReference type="SAM" id="MobiDB-lite"/>
    </source>
</evidence>
<feature type="compositionally biased region" description="Basic and acidic residues" evidence="1">
    <location>
        <begin position="43"/>
        <end position="54"/>
    </location>
</feature>
<gene>
    <name evidence="2" type="ORF">MetMK1DRAFT_00015380</name>
</gene>
<organism evidence="2 3">
    <name type="scientific">Metallosphaera yellowstonensis MK1</name>
    <dbReference type="NCBI Taxonomy" id="671065"/>
    <lineage>
        <taxon>Archaea</taxon>
        <taxon>Thermoproteota</taxon>
        <taxon>Thermoprotei</taxon>
        <taxon>Sulfolobales</taxon>
        <taxon>Sulfolobaceae</taxon>
        <taxon>Metallosphaera</taxon>
    </lineage>
</organism>
<name>H2C4L6_9CREN</name>
<sequence length="121" mass="12365">MIGREVVVEGYGPGDPGGGVALAELSRRELKDSARLFDLRRDLPGGKEVGEEGRATGGDGLGEGFACKPTIGTTTGATGGDGLGEGEEVQRVPNPPVHPPFEVDQAGLPRDLDPGAGDCRV</sequence>
<dbReference type="Proteomes" id="UP000003980">
    <property type="component" value="Unassembled WGS sequence"/>
</dbReference>
<proteinExistence type="predicted"/>